<evidence type="ECO:0000256" key="2">
    <source>
        <dbReference type="ARBA" id="ARBA00023002"/>
    </source>
</evidence>
<dbReference type="InterPro" id="IPR036291">
    <property type="entry name" value="NAD(P)-bd_dom_sf"/>
</dbReference>
<dbReference type="Gene3D" id="3.40.50.720">
    <property type="entry name" value="NAD(P)-binding Rossmann-like Domain"/>
    <property type="match status" value="1"/>
</dbReference>
<sequence length="264" mass="27094">MKIENAVVVVTGAGSGIGAALARRFAADGAALVVVSDRDGAAAQRVAGEIGGVADTTDVTDEAAVAALVDRVLAEHGRIDLFCSNAGVFTGGGVELETDVWQQVFAVNVLAHVYAARAVVPSMLERGSGYLLNVASAAGLLTTPGDAPYTVTKHGAVGLAEWLAVTYGDRGIGVSVVCPLGVSTPLLLDPLEEGSAAASLVAASGEVISPDDVAQSVVEGLAEERFLILPHPEVGTYWAQKAADPDRWLSGVRRLVKKTAPQER</sequence>
<evidence type="ECO:0000313" key="4">
    <source>
        <dbReference type="EMBL" id="SHN46739.1"/>
    </source>
</evidence>
<dbReference type="PANTHER" id="PTHR43391">
    <property type="entry name" value="RETINOL DEHYDROGENASE-RELATED"/>
    <property type="match status" value="1"/>
</dbReference>
<dbReference type="SUPFAM" id="SSF51735">
    <property type="entry name" value="NAD(P)-binding Rossmann-fold domains"/>
    <property type="match status" value="1"/>
</dbReference>
<protein>
    <submittedName>
        <fullName evidence="4">NADP-dependent 3-hydroxy acid dehydrogenase YdfG</fullName>
    </submittedName>
</protein>
<keyword evidence="2" id="KW-0560">Oxidoreductase</keyword>
<dbReference type="AlphaFoldDB" id="A0A1M7RKP9"/>
<dbReference type="InterPro" id="IPR002347">
    <property type="entry name" value="SDR_fam"/>
</dbReference>
<dbReference type="Proteomes" id="UP000184440">
    <property type="component" value="Unassembled WGS sequence"/>
</dbReference>
<dbReference type="GO" id="GO:0016491">
    <property type="term" value="F:oxidoreductase activity"/>
    <property type="evidence" value="ECO:0007669"/>
    <property type="project" value="UniProtKB-KW"/>
</dbReference>
<evidence type="ECO:0000256" key="1">
    <source>
        <dbReference type="ARBA" id="ARBA00006484"/>
    </source>
</evidence>
<reference evidence="4 5" key="1">
    <citation type="submission" date="2016-11" db="EMBL/GenBank/DDBJ databases">
        <authorList>
            <person name="Jaros S."/>
            <person name="Januszkiewicz K."/>
            <person name="Wedrychowicz H."/>
        </authorList>
    </citation>
    <scope>NUCLEOTIDE SEQUENCE [LARGE SCALE GENOMIC DNA]</scope>
    <source>
        <strain evidence="4 5">DSM 46144</strain>
    </source>
</reference>
<gene>
    <name evidence="4" type="ORF">SAMN05443668_117122</name>
</gene>
<evidence type="ECO:0000313" key="5">
    <source>
        <dbReference type="Proteomes" id="UP000184440"/>
    </source>
</evidence>
<accession>A0A1M7RKP9</accession>
<name>A0A1M7RKP9_9ACTN</name>
<dbReference type="PRINTS" id="PR00081">
    <property type="entry name" value="GDHRDH"/>
</dbReference>
<dbReference type="STRING" id="134849.SAMN05443668_117122"/>
<comment type="similarity">
    <text evidence="1 3">Belongs to the short-chain dehydrogenases/reductases (SDR) family.</text>
</comment>
<dbReference type="InterPro" id="IPR020904">
    <property type="entry name" value="Sc_DH/Rdtase_CS"/>
</dbReference>
<dbReference type="EMBL" id="FRCS01000017">
    <property type="protein sequence ID" value="SHN46739.1"/>
    <property type="molecule type" value="Genomic_DNA"/>
</dbReference>
<dbReference type="Pfam" id="PF00106">
    <property type="entry name" value="adh_short"/>
    <property type="match status" value="1"/>
</dbReference>
<dbReference type="PANTHER" id="PTHR43391:SF26">
    <property type="entry name" value="BLL7251 PROTEIN"/>
    <property type="match status" value="1"/>
</dbReference>
<keyword evidence="5" id="KW-1185">Reference proteome</keyword>
<dbReference type="RefSeq" id="WP_073263965.1">
    <property type="nucleotide sequence ID" value="NZ_FRCS01000017.1"/>
</dbReference>
<proteinExistence type="inferred from homology"/>
<dbReference type="OrthoDB" id="210852at2"/>
<dbReference type="CDD" id="cd05233">
    <property type="entry name" value="SDR_c"/>
    <property type="match status" value="1"/>
</dbReference>
<evidence type="ECO:0000256" key="3">
    <source>
        <dbReference type="RuleBase" id="RU000363"/>
    </source>
</evidence>
<dbReference type="PRINTS" id="PR00080">
    <property type="entry name" value="SDRFAMILY"/>
</dbReference>
<dbReference type="PROSITE" id="PS00061">
    <property type="entry name" value="ADH_SHORT"/>
    <property type="match status" value="1"/>
</dbReference>
<organism evidence="4 5">
    <name type="scientific">Cryptosporangium aurantiacum</name>
    <dbReference type="NCBI Taxonomy" id="134849"/>
    <lineage>
        <taxon>Bacteria</taxon>
        <taxon>Bacillati</taxon>
        <taxon>Actinomycetota</taxon>
        <taxon>Actinomycetes</taxon>
        <taxon>Cryptosporangiales</taxon>
        <taxon>Cryptosporangiaceae</taxon>
        <taxon>Cryptosporangium</taxon>
    </lineage>
</organism>